<keyword evidence="4" id="KW-1185">Reference proteome</keyword>
<dbReference type="Proteomes" id="UP001149074">
    <property type="component" value="Unassembled WGS sequence"/>
</dbReference>
<dbReference type="OrthoDB" id="2498029at2759"/>
<protein>
    <recommendedName>
        <fullName evidence="2">Serine aminopeptidase S33 domain-containing protein</fullName>
    </recommendedName>
</protein>
<dbReference type="GeneID" id="81356041"/>
<reference evidence="3" key="2">
    <citation type="journal article" date="2023" name="IMA Fungus">
        <title>Comparative genomic study of the Penicillium genus elucidates a diverse pangenome and 15 lateral gene transfer events.</title>
        <authorList>
            <person name="Petersen C."/>
            <person name="Sorensen T."/>
            <person name="Nielsen M.R."/>
            <person name="Sondergaard T.E."/>
            <person name="Sorensen J.L."/>
            <person name="Fitzpatrick D.A."/>
            <person name="Frisvad J.C."/>
            <person name="Nielsen K.L."/>
        </authorList>
    </citation>
    <scope>NUCLEOTIDE SEQUENCE</scope>
    <source>
        <strain evidence="3">IBT 30761</strain>
    </source>
</reference>
<evidence type="ECO:0000313" key="3">
    <source>
        <dbReference type="EMBL" id="KAJ5104039.1"/>
    </source>
</evidence>
<proteinExistence type="inferred from homology"/>
<dbReference type="SUPFAM" id="SSF53474">
    <property type="entry name" value="alpha/beta-Hydrolases"/>
    <property type="match status" value="1"/>
</dbReference>
<dbReference type="Pfam" id="PF12146">
    <property type="entry name" value="Hydrolase_4"/>
    <property type="match status" value="1"/>
</dbReference>
<dbReference type="EMBL" id="JAPQKI010000004">
    <property type="protein sequence ID" value="KAJ5104039.1"/>
    <property type="molecule type" value="Genomic_DNA"/>
</dbReference>
<comment type="similarity">
    <text evidence="1">Belongs to the polyketide transferase af380 family.</text>
</comment>
<dbReference type="PANTHER" id="PTHR47751">
    <property type="entry name" value="SUPERFAMILY HYDROLASE, PUTATIVE (AFU_ORTHOLOGUE AFUA_2G16580)-RELATED"/>
    <property type="match status" value="1"/>
</dbReference>
<gene>
    <name evidence="3" type="ORF">N7532_004568</name>
</gene>
<evidence type="ECO:0000256" key="1">
    <source>
        <dbReference type="ARBA" id="ARBA00029464"/>
    </source>
</evidence>
<feature type="domain" description="Serine aminopeptidase S33" evidence="2">
    <location>
        <begin position="47"/>
        <end position="284"/>
    </location>
</feature>
<dbReference type="Gene3D" id="1.10.10.800">
    <property type="match status" value="1"/>
</dbReference>
<dbReference type="AlphaFoldDB" id="A0A9W9KF12"/>
<dbReference type="RefSeq" id="XP_056477419.1">
    <property type="nucleotide sequence ID" value="XM_056617062.1"/>
</dbReference>
<reference evidence="3" key="1">
    <citation type="submission" date="2022-11" db="EMBL/GenBank/DDBJ databases">
        <authorList>
            <person name="Petersen C."/>
        </authorList>
    </citation>
    <scope>NUCLEOTIDE SEQUENCE</scope>
    <source>
        <strain evidence="3">IBT 30761</strain>
    </source>
</reference>
<name>A0A9W9KF12_9EURO</name>
<dbReference type="PANTHER" id="PTHR47751:SF2">
    <property type="entry name" value="DLTD N-TERMINAL DOMAIN PROTEIN (AFU_ORTHOLOGUE AFUA_8G00380)-RELATED"/>
    <property type="match status" value="1"/>
</dbReference>
<dbReference type="InterPro" id="IPR022742">
    <property type="entry name" value="Hydrolase_4"/>
</dbReference>
<evidence type="ECO:0000259" key="2">
    <source>
        <dbReference type="Pfam" id="PF12146"/>
    </source>
</evidence>
<organism evidence="3 4">
    <name type="scientific">Penicillium argentinense</name>
    <dbReference type="NCBI Taxonomy" id="1131581"/>
    <lineage>
        <taxon>Eukaryota</taxon>
        <taxon>Fungi</taxon>
        <taxon>Dikarya</taxon>
        <taxon>Ascomycota</taxon>
        <taxon>Pezizomycotina</taxon>
        <taxon>Eurotiomycetes</taxon>
        <taxon>Eurotiomycetidae</taxon>
        <taxon>Eurotiales</taxon>
        <taxon>Aspergillaceae</taxon>
        <taxon>Penicillium</taxon>
    </lineage>
</organism>
<dbReference type="Gene3D" id="3.40.50.1820">
    <property type="entry name" value="alpha/beta hydrolase"/>
    <property type="match status" value="1"/>
</dbReference>
<sequence length="309" mass="33763">MSTQQDVEFKTIDGITLRGRMYIASSRGPGIVMSPGFNGVKEMVGLPNVALAFQQAGLTVLMYDPRTTGLSDGEPRNDIDPFTQIDDYSDALSYLAAHSMVDQSRMGVWGMSLSGAIALACAAVDPRARFVVAVCPALEYSFTAAKLPGVLAKIAKDRESQIKGNDPFYLPMLNQQGENPAGFNLGVDKDAALRILSAQDESIPTRQSIAANHVNRTTIQSYRKLLMWSPAPILRHLSVPVMFVVPERDQLIPAAGQQEVFDKLPGESNQIHVEQGRGHMDILEGEHVPDLMRRKVSFINEAVKGQKLA</sequence>
<comment type="caution">
    <text evidence="3">The sequence shown here is derived from an EMBL/GenBank/DDBJ whole genome shotgun (WGS) entry which is preliminary data.</text>
</comment>
<accession>A0A9W9KF12</accession>
<dbReference type="InterPro" id="IPR029058">
    <property type="entry name" value="AB_hydrolase_fold"/>
</dbReference>
<dbReference type="GO" id="GO:0017000">
    <property type="term" value="P:antibiotic biosynthetic process"/>
    <property type="evidence" value="ECO:0007669"/>
    <property type="project" value="UniProtKB-ARBA"/>
</dbReference>
<evidence type="ECO:0000313" key="4">
    <source>
        <dbReference type="Proteomes" id="UP001149074"/>
    </source>
</evidence>
<dbReference type="GO" id="GO:0072330">
    <property type="term" value="P:monocarboxylic acid biosynthetic process"/>
    <property type="evidence" value="ECO:0007669"/>
    <property type="project" value="UniProtKB-ARBA"/>
</dbReference>
<dbReference type="InterPro" id="IPR051411">
    <property type="entry name" value="Polyketide_trans_af380"/>
</dbReference>